<feature type="compositionally biased region" description="Basic and acidic residues" evidence="7">
    <location>
        <begin position="357"/>
        <end position="372"/>
    </location>
</feature>
<keyword evidence="11" id="KW-1185">Reference proteome</keyword>
<evidence type="ECO:0000259" key="9">
    <source>
        <dbReference type="PROSITE" id="PS51849"/>
    </source>
</evidence>
<comment type="caution">
    <text evidence="10">The sequence shown here is derived from an EMBL/GenBank/DDBJ whole genome shotgun (WGS) entry which is preliminary data.</text>
</comment>
<feature type="region of interest" description="Disordered" evidence="7">
    <location>
        <begin position="241"/>
        <end position="405"/>
    </location>
</feature>
<proteinExistence type="predicted"/>
<dbReference type="RefSeq" id="WP_170158481.1">
    <property type="nucleotide sequence ID" value="NZ_RKRF01000008.1"/>
</dbReference>
<evidence type="ECO:0000256" key="5">
    <source>
        <dbReference type="ARBA" id="ARBA00023136"/>
    </source>
</evidence>
<dbReference type="InterPro" id="IPR055431">
    <property type="entry name" value="RsgI_M"/>
</dbReference>
<name>A0A3N5C728_9BACI</name>
<feature type="compositionally biased region" description="Acidic residues" evidence="7">
    <location>
        <begin position="373"/>
        <end position="383"/>
    </location>
</feature>
<feature type="compositionally biased region" description="Basic and acidic residues" evidence="7">
    <location>
        <begin position="297"/>
        <end position="312"/>
    </location>
</feature>
<evidence type="ECO:0000256" key="8">
    <source>
        <dbReference type="SAM" id="Phobius"/>
    </source>
</evidence>
<dbReference type="Proteomes" id="UP000276443">
    <property type="component" value="Unassembled WGS sequence"/>
</dbReference>
<reference evidence="10 11" key="1">
    <citation type="submission" date="2018-11" db="EMBL/GenBank/DDBJ databases">
        <title>Genomic Encyclopedia of Type Strains, Phase IV (KMG-IV): sequencing the most valuable type-strain genomes for metagenomic binning, comparative biology and taxonomic classification.</title>
        <authorList>
            <person name="Goeker M."/>
        </authorList>
    </citation>
    <scope>NUCLEOTIDE SEQUENCE [LARGE SCALE GENOMIC DNA]</scope>
    <source>
        <strain evidence="10 11">DSM 18090</strain>
    </source>
</reference>
<keyword evidence="3 8" id="KW-0812">Transmembrane</keyword>
<dbReference type="EMBL" id="RKRF01000008">
    <property type="protein sequence ID" value="RPF54125.1"/>
    <property type="molecule type" value="Genomic_DNA"/>
</dbReference>
<dbReference type="Pfam" id="PF12791">
    <property type="entry name" value="RsgI_N"/>
    <property type="match status" value="1"/>
</dbReference>
<keyword evidence="2" id="KW-1003">Cell membrane</keyword>
<evidence type="ECO:0000313" key="10">
    <source>
        <dbReference type="EMBL" id="RPF54125.1"/>
    </source>
</evidence>
<feature type="compositionally biased region" description="Basic and acidic residues" evidence="7">
    <location>
        <begin position="322"/>
        <end position="331"/>
    </location>
</feature>
<sequence>MKHLNKEKGIVIKLTDESIVLMLDDGNFKNIPRSGEYPSIGEQYEFTKKKGFSYMNITKYASLASILIVSILVYVLSSGETNEPSYLMVMDINPSIEIEVGEQDKVLGMKGLNEDGRDVLRGLEHDQHITSLVKAIHHKLAELDYINDDEVATISTSIVSIENNIEHHQDVIQQIEAEFEQDQTEVFTNQVDYEVYENAEKLNLTVNQMDFYNQLKKQDKVKHVDEVRGLSIKELNELRDEKKGLQSEQNKPNGQIQNGKSNQTQSGSKKEQNASEQHNERQDTRQQPDQEVGNTKQENKEQPGSKDDKSKATPEQNGDVEETPKDSKETSETTEETTSQENEKRKPDSESQESNDLEDKNTNQPNRDQEVEQEREDQELSEEKDEKSTDGEQEEDSQSRASSRN</sequence>
<dbReference type="AlphaFoldDB" id="A0A3N5C728"/>
<feature type="transmembrane region" description="Helical" evidence="8">
    <location>
        <begin position="57"/>
        <end position="76"/>
    </location>
</feature>
<evidence type="ECO:0000256" key="4">
    <source>
        <dbReference type="ARBA" id="ARBA00022989"/>
    </source>
</evidence>
<comment type="subcellular location">
    <subcellularLocation>
        <location evidence="1">Cell membrane</location>
        <topology evidence="1">Single-pass membrane protein</topology>
    </subcellularLocation>
</comment>
<organism evidence="10 11">
    <name type="scientific">Aquisalibacillus elongatus</name>
    <dbReference type="NCBI Taxonomy" id="485577"/>
    <lineage>
        <taxon>Bacteria</taxon>
        <taxon>Bacillati</taxon>
        <taxon>Bacillota</taxon>
        <taxon>Bacilli</taxon>
        <taxon>Bacillales</taxon>
        <taxon>Bacillaceae</taxon>
        <taxon>Aquisalibacillus</taxon>
    </lineage>
</organism>
<evidence type="ECO:0000256" key="1">
    <source>
        <dbReference type="ARBA" id="ARBA00004162"/>
    </source>
</evidence>
<gene>
    <name evidence="10" type="ORF">EDC24_1314</name>
</gene>
<dbReference type="InterPro" id="IPR024449">
    <property type="entry name" value="Anti-sigma_RsgI_N"/>
</dbReference>
<accession>A0A3N5C728</accession>
<keyword evidence="6" id="KW-0175">Coiled coil</keyword>
<evidence type="ECO:0000256" key="2">
    <source>
        <dbReference type="ARBA" id="ARBA00022475"/>
    </source>
</evidence>
<keyword evidence="4 8" id="KW-1133">Transmembrane helix</keyword>
<feature type="compositionally biased region" description="Polar residues" evidence="7">
    <location>
        <begin position="246"/>
        <end position="267"/>
    </location>
</feature>
<dbReference type="PROSITE" id="PS51849">
    <property type="entry name" value="RSGI_N"/>
    <property type="match status" value="1"/>
</dbReference>
<feature type="coiled-coil region" evidence="6">
    <location>
        <begin position="158"/>
        <end position="185"/>
    </location>
</feature>
<protein>
    <submittedName>
        <fullName evidence="10">Anti-sigma factor-like protein</fullName>
    </submittedName>
</protein>
<feature type="domain" description="RsgI N-terminal anti-sigma" evidence="9">
    <location>
        <begin position="7"/>
        <end position="55"/>
    </location>
</feature>
<evidence type="ECO:0000256" key="6">
    <source>
        <dbReference type="SAM" id="Coils"/>
    </source>
</evidence>
<evidence type="ECO:0000256" key="7">
    <source>
        <dbReference type="SAM" id="MobiDB-lite"/>
    </source>
</evidence>
<feature type="compositionally biased region" description="Basic and acidic residues" evidence="7">
    <location>
        <begin position="268"/>
        <end position="288"/>
    </location>
</feature>
<evidence type="ECO:0000256" key="3">
    <source>
        <dbReference type="ARBA" id="ARBA00022692"/>
    </source>
</evidence>
<keyword evidence="5 8" id="KW-0472">Membrane</keyword>
<dbReference type="GO" id="GO:0005886">
    <property type="term" value="C:plasma membrane"/>
    <property type="evidence" value="ECO:0007669"/>
    <property type="project" value="UniProtKB-SubCell"/>
</dbReference>
<dbReference type="Pfam" id="PF23750">
    <property type="entry name" value="RsgI_M"/>
    <property type="match status" value="1"/>
</dbReference>
<evidence type="ECO:0000313" key="11">
    <source>
        <dbReference type="Proteomes" id="UP000276443"/>
    </source>
</evidence>